<dbReference type="InterPro" id="IPR008928">
    <property type="entry name" value="6-hairpin_glycosidase_sf"/>
</dbReference>
<sequence length="650" mass="69828">MTHAATTAPTARPAQPLRAHAGPVAPRATERLVQRPLPASAVRLDPAGHLGRWQRLNADATLPHSIGMLEDSGALPNLRRVTGEHGGPFVGYQFADSDVYKVLEAIGWEIGRTGTDAFDGFLDRTLDLLERAQDADGYLNSFVQVDRPAERWADLRWAHELYCAGHLIQAAVALHRGAGRADYLALGRRCADLVVATFGPGGRAGYCGHPEVETALVELYRETGHEPYLATARRMVDERGQDLALLGPDRLGAHYFQDHAPVRESLEATGHAVRQLYLDAGVTDVFTEQGDDALLAAMRAQWDSAHHQKMYVTGAMGSRHFDESFGDAYELPPDRAYAETCAAIADVQWSYRMLLADGGSRYADAIERALLNAVAASVSADGRSFFYSNPLHLREGHREEENAPSRRTPWYSCACCPPNIARLVASLHAYLATATDDALRVHLYGAATIAVPEHLGTGTVRVDTAYPADGRVLLEVDGDLTGSLALRVPGWADRVRVAVDGTPLAAATRAELPLDDGYLVLPAGTRRVELDLDMPATTVAAHPRVDAVRGSVALMRGPVVYCVEQADHPDGPSVEDVRLRAGGALTVVPGDDPLPRITAEGVAADAADAPLYRTGAAVPAAGAPVRLTAIPYAQWGNRAPGAMRVWLPLA</sequence>
<dbReference type="GO" id="GO:0016787">
    <property type="term" value="F:hydrolase activity"/>
    <property type="evidence" value="ECO:0007669"/>
    <property type="project" value="UniProtKB-KW"/>
</dbReference>
<evidence type="ECO:0000313" key="6">
    <source>
        <dbReference type="Proteomes" id="UP000308121"/>
    </source>
</evidence>
<dbReference type="InterPro" id="IPR049174">
    <property type="entry name" value="Beta-AFase-like"/>
</dbReference>
<evidence type="ECO:0000313" key="5">
    <source>
        <dbReference type="EMBL" id="TKR23745.1"/>
    </source>
</evidence>
<dbReference type="RefSeq" id="WP_154729465.1">
    <property type="nucleotide sequence ID" value="NZ_SZYE01000063.1"/>
</dbReference>
<keyword evidence="5" id="KW-0378">Hydrolase</keyword>
<dbReference type="InterPro" id="IPR049049">
    <property type="entry name" value="Beta-AFase-like_GH127_C"/>
</dbReference>
<evidence type="ECO:0000259" key="3">
    <source>
        <dbReference type="Pfam" id="PF20736"/>
    </source>
</evidence>
<evidence type="ECO:0000256" key="1">
    <source>
        <dbReference type="SAM" id="MobiDB-lite"/>
    </source>
</evidence>
<dbReference type="Pfam" id="PF07944">
    <property type="entry name" value="Beta-AFase-like_GH127_cat"/>
    <property type="match status" value="1"/>
</dbReference>
<feature type="region of interest" description="Disordered" evidence="1">
    <location>
        <begin position="1"/>
        <end position="26"/>
    </location>
</feature>
<dbReference type="InterPro" id="IPR049046">
    <property type="entry name" value="Beta-AFase-like_GH127_middle"/>
</dbReference>
<dbReference type="GO" id="GO:0005975">
    <property type="term" value="P:carbohydrate metabolic process"/>
    <property type="evidence" value="ECO:0007669"/>
    <property type="project" value="InterPro"/>
</dbReference>
<evidence type="ECO:0000259" key="2">
    <source>
        <dbReference type="Pfam" id="PF07944"/>
    </source>
</evidence>
<comment type="caution">
    <text evidence="5">The sequence shown here is derived from an EMBL/GenBank/DDBJ whole genome shotgun (WGS) entry which is preliminary data.</text>
</comment>
<dbReference type="Pfam" id="PF20737">
    <property type="entry name" value="Glyco_hydro127C"/>
    <property type="match status" value="1"/>
</dbReference>
<dbReference type="PANTHER" id="PTHR43465">
    <property type="entry name" value="DUF1680 DOMAIN PROTEIN (AFU_ORTHOLOGUE AFUA_1G08910)"/>
    <property type="match status" value="1"/>
</dbReference>
<feature type="domain" description="Non-reducing end beta-L-arabinofuranosidase-like GH127 middle" evidence="3">
    <location>
        <begin position="439"/>
        <end position="534"/>
    </location>
</feature>
<evidence type="ECO:0000259" key="4">
    <source>
        <dbReference type="Pfam" id="PF20737"/>
    </source>
</evidence>
<dbReference type="Pfam" id="PF20736">
    <property type="entry name" value="Glyco_hydro127M"/>
    <property type="match status" value="1"/>
</dbReference>
<gene>
    <name evidence="5" type="ORF">FA014_09590</name>
</gene>
<organism evidence="5 6">
    <name type="scientific">Cellulomonas hominis</name>
    <dbReference type="NCBI Taxonomy" id="156981"/>
    <lineage>
        <taxon>Bacteria</taxon>
        <taxon>Bacillati</taxon>
        <taxon>Actinomycetota</taxon>
        <taxon>Actinomycetes</taxon>
        <taxon>Micrococcales</taxon>
        <taxon>Cellulomonadaceae</taxon>
        <taxon>Cellulomonas</taxon>
    </lineage>
</organism>
<dbReference type="InterPro" id="IPR012878">
    <property type="entry name" value="Beta-AFase-like_GH127_cat"/>
</dbReference>
<accession>A0A7Z8K1H5</accession>
<dbReference type="Proteomes" id="UP000308121">
    <property type="component" value="Unassembled WGS sequence"/>
</dbReference>
<proteinExistence type="predicted"/>
<dbReference type="OrthoDB" id="9757939at2"/>
<dbReference type="PANTHER" id="PTHR43465:SF2">
    <property type="entry name" value="DUF1680 DOMAIN PROTEIN (AFU_ORTHOLOGUE AFUA_1G08910)"/>
    <property type="match status" value="1"/>
</dbReference>
<feature type="compositionally biased region" description="Low complexity" evidence="1">
    <location>
        <begin position="1"/>
        <end position="19"/>
    </location>
</feature>
<protein>
    <submittedName>
        <fullName evidence="5">Glycoside hydrolase family 127 protein</fullName>
    </submittedName>
</protein>
<dbReference type="EMBL" id="SZYE01000063">
    <property type="protein sequence ID" value="TKR23745.1"/>
    <property type="molecule type" value="Genomic_DNA"/>
</dbReference>
<name>A0A7Z8K1H5_9CELL</name>
<reference evidence="5 6" key="1">
    <citation type="submission" date="2019-05" db="EMBL/GenBank/DDBJ databases">
        <title>Genome sequence of Cellulomonas hominis strain CS1.</title>
        <authorList>
            <person name="Belmont J."/>
            <person name="Maclea K.S."/>
        </authorList>
    </citation>
    <scope>NUCLEOTIDE SEQUENCE [LARGE SCALE GENOMIC DNA]</scope>
    <source>
        <strain evidence="5 6">CS1</strain>
    </source>
</reference>
<feature type="domain" description="Non-reducing end beta-L-arabinofuranosidase-like GH127 catalytic" evidence="2">
    <location>
        <begin position="42"/>
        <end position="427"/>
    </location>
</feature>
<feature type="domain" description="Non-reducing end beta-L-arabinofuranosidase-like GH127 C-terminal" evidence="4">
    <location>
        <begin position="538"/>
        <end position="648"/>
    </location>
</feature>
<dbReference type="AlphaFoldDB" id="A0A7Z8K1H5"/>
<dbReference type="SUPFAM" id="SSF48208">
    <property type="entry name" value="Six-hairpin glycosidases"/>
    <property type="match status" value="1"/>
</dbReference>